<evidence type="ECO:0000313" key="2">
    <source>
        <dbReference type="EMBL" id="CAL8118068.1"/>
    </source>
</evidence>
<keyword evidence="1" id="KW-0472">Membrane</keyword>
<organism evidence="2 3">
    <name type="scientific">Orchesella dallaii</name>
    <dbReference type="NCBI Taxonomy" id="48710"/>
    <lineage>
        <taxon>Eukaryota</taxon>
        <taxon>Metazoa</taxon>
        <taxon>Ecdysozoa</taxon>
        <taxon>Arthropoda</taxon>
        <taxon>Hexapoda</taxon>
        <taxon>Collembola</taxon>
        <taxon>Entomobryomorpha</taxon>
        <taxon>Entomobryoidea</taxon>
        <taxon>Orchesellidae</taxon>
        <taxon>Orchesellinae</taxon>
        <taxon>Orchesella</taxon>
    </lineage>
</organism>
<feature type="transmembrane region" description="Helical" evidence="1">
    <location>
        <begin position="164"/>
        <end position="187"/>
    </location>
</feature>
<evidence type="ECO:0000256" key="1">
    <source>
        <dbReference type="SAM" id="Phobius"/>
    </source>
</evidence>
<dbReference type="Proteomes" id="UP001642540">
    <property type="component" value="Unassembled WGS sequence"/>
</dbReference>
<feature type="transmembrane region" description="Helical" evidence="1">
    <location>
        <begin position="53"/>
        <end position="76"/>
    </location>
</feature>
<evidence type="ECO:0000313" key="3">
    <source>
        <dbReference type="Proteomes" id="UP001642540"/>
    </source>
</evidence>
<protein>
    <recommendedName>
        <fullName evidence="4">Gustatory receptor</fullName>
    </recommendedName>
</protein>
<evidence type="ECO:0008006" key="4">
    <source>
        <dbReference type="Google" id="ProtNLM"/>
    </source>
</evidence>
<feature type="transmembrane region" description="Helical" evidence="1">
    <location>
        <begin position="275"/>
        <end position="295"/>
    </location>
</feature>
<sequence>MDSSHNSTLDSKNYEKLIRSSLRKVLSFPVSVSQPIGAFIFSLDSNAELTFSWFSWPILFFFLKLAYGVFSFTLFFHNQTYYLAMFGDWGDVDRFTNFMTFAVSEFSCVFSVFMIIKGRNSIQSFHNGIVQFIVDVLVENENENVIKEHLNIFEKSRKQIATPVYIIIAISCVTYFTFLSSSMFSIIKLVKADLFIVATVPFLMLSMTFLSIMRFINYLILDATIAFIWIGLRAWRSQCENITTGCHETEKMLKILRNYKRIAELIKDFNSVYQWWLLSGMLTMLANVLCYFFQLGSWIGVAGFAVLFVLAPGFVACGLSLYYFCLAASNVNEEGKLCGLMLRNIGSCTSYDKDLNEKVTSSYKIRNGIYE</sequence>
<feature type="transmembrane region" description="Helical" evidence="1">
    <location>
        <begin position="301"/>
        <end position="326"/>
    </location>
</feature>
<keyword evidence="1" id="KW-0812">Transmembrane</keyword>
<proteinExistence type="predicted"/>
<keyword evidence="3" id="KW-1185">Reference proteome</keyword>
<gene>
    <name evidence="2" type="ORF">ODALV1_LOCUS17968</name>
</gene>
<accession>A0ABP1R2S2</accession>
<reference evidence="2 3" key="1">
    <citation type="submission" date="2024-08" db="EMBL/GenBank/DDBJ databases">
        <authorList>
            <person name="Cucini C."/>
            <person name="Frati F."/>
        </authorList>
    </citation>
    <scope>NUCLEOTIDE SEQUENCE [LARGE SCALE GENOMIC DNA]</scope>
</reference>
<dbReference type="EMBL" id="CAXLJM020000057">
    <property type="protein sequence ID" value="CAL8118068.1"/>
    <property type="molecule type" value="Genomic_DNA"/>
</dbReference>
<keyword evidence="1" id="KW-1133">Transmembrane helix</keyword>
<feature type="transmembrane region" description="Helical" evidence="1">
    <location>
        <begin position="21"/>
        <end position="41"/>
    </location>
</feature>
<comment type="caution">
    <text evidence="2">The sequence shown here is derived from an EMBL/GenBank/DDBJ whole genome shotgun (WGS) entry which is preliminary data.</text>
</comment>
<name>A0ABP1R2S2_9HEXA</name>
<feature type="transmembrane region" description="Helical" evidence="1">
    <location>
        <begin position="218"/>
        <end position="235"/>
    </location>
</feature>